<feature type="non-terminal residue" evidence="2">
    <location>
        <position position="1"/>
    </location>
</feature>
<proteinExistence type="predicted"/>
<name>A0AAV6N5P7_9ROSI</name>
<comment type="caution">
    <text evidence="2">The sequence shown here is derived from an EMBL/GenBank/DDBJ whole genome shotgun (WGS) entry which is preliminary data.</text>
</comment>
<feature type="compositionally biased region" description="Acidic residues" evidence="1">
    <location>
        <begin position="22"/>
        <end position="37"/>
    </location>
</feature>
<gene>
    <name evidence="2" type="ORF">SDJN03_14486</name>
</gene>
<dbReference type="Proteomes" id="UP000685013">
    <property type="component" value="Chromosome 9"/>
</dbReference>
<evidence type="ECO:0000313" key="3">
    <source>
        <dbReference type="Proteomes" id="UP000685013"/>
    </source>
</evidence>
<keyword evidence="3" id="KW-1185">Reference proteome</keyword>
<feature type="region of interest" description="Disordered" evidence="1">
    <location>
        <begin position="1"/>
        <end position="37"/>
    </location>
</feature>
<evidence type="ECO:0000313" key="2">
    <source>
        <dbReference type="EMBL" id="KAG6592140.1"/>
    </source>
</evidence>
<accession>A0AAV6N5P7</accession>
<organism evidence="2 3">
    <name type="scientific">Cucurbita argyrosperma subsp. sororia</name>
    <dbReference type="NCBI Taxonomy" id="37648"/>
    <lineage>
        <taxon>Eukaryota</taxon>
        <taxon>Viridiplantae</taxon>
        <taxon>Streptophyta</taxon>
        <taxon>Embryophyta</taxon>
        <taxon>Tracheophyta</taxon>
        <taxon>Spermatophyta</taxon>
        <taxon>Magnoliopsida</taxon>
        <taxon>eudicotyledons</taxon>
        <taxon>Gunneridae</taxon>
        <taxon>Pentapetalae</taxon>
        <taxon>rosids</taxon>
        <taxon>fabids</taxon>
        <taxon>Cucurbitales</taxon>
        <taxon>Cucurbitaceae</taxon>
        <taxon>Cucurbiteae</taxon>
        <taxon>Cucurbita</taxon>
    </lineage>
</organism>
<sequence length="105" mass="11842">MLSTLPPPPPTKWRFPSPFTTLEDEEGSTEFDPFDGAEDGDGNFLGNICSQYALGTLAASDETETKATTTVKNKTNLRLKERNMMEMVDLVMKCEGFERAWKETW</sequence>
<evidence type="ECO:0000256" key="1">
    <source>
        <dbReference type="SAM" id="MobiDB-lite"/>
    </source>
</evidence>
<dbReference type="EMBL" id="JAGKQH010000009">
    <property type="protein sequence ID" value="KAG6592140.1"/>
    <property type="molecule type" value="Genomic_DNA"/>
</dbReference>
<reference evidence="2 3" key="1">
    <citation type="journal article" date="2021" name="Hortic Res">
        <title>The domestication of Cucurbita argyrosperma as revealed by the genome of its wild relative.</title>
        <authorList>
            <person name="Barrera-Redondo J."/>
            <person name="Sanchez-de la Vega G."/>
            <person name="Aguirre-Liguori J.A."/>
            <person name="Castellanos-Morales G."/>
            <person name="Gutierrez-Guerrero Y.T."/>
            <person name="Aguirre-Dugua X."/>
            <person name="Aguirre-Planter E."/>
            <person name="Tenaillon M.I."/>
            <person name="Lira-Saade R."/>
            <person name="Eguiarte L.E."/>
        </authorList>
    </citation>
    <scope>NUCLEOTIDE SEQUENCE [LARGE SCALE GENOMIC DNA]</scope>
    <source>
        <strain evidence="2">JBR-2021</strain>
    </source>
</reference>
<protein>
    <submittedName>
        <fullName evidence="2">Uncharacterized protein</fullName>
    </submittedName>
</protein>
<dbReference type="AlphaFoldDB" id="A0AAV6N5P7"/>
<feature type="compositionally biased region" description="Pro residues" evidence="1">
    <location>
        <begin position="1"/>
        <end position="11"/>
    </location>
</feature>